<organism evidence="1">
    <name type="scientific">viral metagenome</name>
    <dbReference type="NCBI Taxonomy" id="1070528"/>
    <lineage>
        <taxon>unclassified sequences</taxon>
        <taxon>metagenomes</taxon>
        <taxon>organismal metagenomes</taxon>
    </lineage>
</organism>
<proteinExistence type="predicted"/>
<dbReference type="EMBL" id="MT141797">
    <property type="protein sequence ID" value="QJA70488.1"/>
    <property type="molecule type" value="Genomic_DNA"/>
</dbReference>
<gene>
    <name evidence="1" type="ORF">MM415A03701_0005</name>
</gene>
<sequence>MVRLKQNIAEYVRIEAIVKGTPRNKPLPDRFYGHIPTVGKNERLYGFHEVD</sequence>
<name>A0A6M3JML9_9ZZZZ</name>
<protein>
    <submittedName>
        <fullName evidence="1">Uncharacterized protein</fullName>
    </submittedName>
</protein>
<accession>A0A6M3JML9</accession>
<evidence type="ECO:0000313" key="1">
    <source>
        <dbReference type="EMBL" id="QJA70488.1"/>
    </source>
</evidence>
<reference evidence="1" key="1">
    <citation type="submission" date="2020-03" db="EMBL/GenBank/DDBJ databases">
        <title>The deep terrestrial virosphere.</title>
        <authorList>
            <person name="Holmfeldt K."/>
            <person name="Nilsson E."/>
            <person name="Simone D."/>
            <person name="Lopez-Fernandez M."/>
            <person name="Wu X."/>
            <person name="de Brujin I."/>
            <person name="Lundin D."/>
            <person name="Andersson A."/>
            <person name="Bertilsson S."/>
            <person name="Dopson M."/>
        </authorList>
    </citation>
    <scope>NUCLEOTIDE SEQUENCE</scope>
    <source>
        <strain evidence="1">MM415A03701</strain>
    </source>
</reference>
<dbReference type="AlphaFoldDB" id="A0A6M3JML9"/>